<proteinExistence type="inferred from homology"/>
<sequence>MKSGKIVTFGEIMLRLATQNNNRVIQSSSFDAAYGGSEANVAIALANFGFDVEQITKLPENPLGDTVISELRKHNVGTQFISRGGTRLGIYFLEVGKGCRASQVTYDREHSSFTTAISKEYNWEEIFKDAEWFHFTGISPALSESAYELTLSAVKAAHKSGLKISMDLNYRSKLWNWGKDAKEVLPELVKYCTIVLGNEEHMQSVLGIESLKTLNENQTQLLENICIETKKRFPNLETVSLSIRKGASASHNQVSAALHHKGQFAIAKEIEVPDIVDRVGGGDAAMAGLIAGLLLFDNSEDIINFSVASGAIKHSIHGDFSLASIEEVKALASGQSAGRVSR</sequence>
<evidence type="ECO:0000256" key="3">
    <source>
        <dbReference type="ARBA" id="ARBA00022777"/>
    </source>
</evidence>
<gene>
    <name evidence="5" type="ORF">HNQ88_002309</name>
</gene>
<comment type="similarity">
    <text evidence="1">Belongs to the carbohydrate kinase PfkB family.</text>
</comment>
<dbReference type="SUPFAM" id="SSF53613">
    <property type="entry name" value="Ribokinase-like"/>
    <property type="match status" value="1"/>
</dbReference>
<dbReference type="AlphaFoldDB" id="A0AAE3XMN6"/>
<name>A0AAE3XMN6_9BACT</name>
<accession>A0AAE3XMN6</accession>
<dbReference type="Gene3D" id="3.40.1190.20">
    <property type="match status" value="1"/>
</dbReference>
<evidence type="ECO:0000256" key="1">
    <source>
        <dbReference type="ARBA" id="ARBA00010688"/>
    </source>
</evidence>
<feature type="domain" description="Carbohydrate kinase PfkB" evidence="4">
    <location>
        <begin position="5"/>
        <end position="315"/>
    </location>
</feature>
<reference evidence="5" key="1">
    <citation type="submission" date="2023-07" db="EMBL/GenBank/DDBJ databases">
        <title>Genomic Encyclopedia of Type Strains, Phase IV (KMG-IV): sequencing the most valuable type-strain genomes for metagenomic binning, comparative biology and taxonomic classification.</title>
        <authorList>
            <person name="Goeker M."/>
        </authorList>
    </citation>
    <scope>NUCLEOTIDE SEQUENCE</scope>
    <source>
        <strain evidence="5">DSM 26174</strain>
    </source>
</reference>
<keyword evidence="2 5" id="KW-0808">Transferase</keyword>
<protein>
    <submittedName>
        <fullName evidence="5">2-dehydro-3-deoxygluconokinase</fullName>
        <ecNumber evidence="5">2.7.1.45</ecNumber>
    </submittedName>
</protein>
<evidence type="ECO:0000313" key="5">
    <source>
        <dbReference type="EMBL" id="MDR6239272.1"/>
    </source>
</evidence>
<evidence type="ECO:0000313" key="6">
    <source>
        <dbReference type="Proteomes" id="UP001185092"/>
    </source>
</evidence>
<dbReference type="InterPro" id="IPR029056">
    <property type="entry name" value="Ribokinase-like"/>
</dbReference>
<dbReference type="PANTHER" id="PTHR43320:SF2">
    <property type="entry name" value="2-DEHYDRO-3-DEOXYGLUCONOKINASE_2-DEHYDRO-3-DEOXYGALACTONOKINASE"/>
    <property type="match status" value="1"/>
</dbReference>
<keyword evidence="6" id="KW-1185">Reference proteome</keyword>
<keyword evidence="3" id="KW-0418">Kinase</keyword>
<evidence type="ECO:0000256" key="2">
    <source>
        <dbReference type="ARBA" id="ARBA00022679"/>
    </source>
</evidence>
<dbReference type="InterPro" id="IPR052700">
    <property type="entry name" value="Carb_kinase_PfkB-like"/>
</dbReference>
<dbReference type="EC" id="2.7.1.45" evidence="5"/>
<comment type="caution">
    <text evidence="5">The sequence shown here is derived from an EMBL/GenBank/DDBJ whole genome shotgun (WGS) entry which is preliminary data.</text>
</comment>
<dbReference type="RefSeq" id="WP_309938866.1">
    <property type="nucleotide sequence ID" value="NZ_AP025305.1"/>
</dbReference>
<dbReference type="GO" id="GO:0008673">
    <property type="term" value="F:2-dehydro-3-deoxygluconokinase activity"/>
    <property type="evidence" value="ECO:0007669"/>
    <property type="project" value="UniProtKB-EC"/>
</dbReference>
<dbReference type="PANTHER" id="PTHR43320">
    <property type="entry name" value="SUGAR KINASE"/>
    <property type="match status" value="1"/>
</dbReference>
<evidence type="ECO:0000259" key="4">
    <source>
        <dbReference type="Pfam" id="PF00294"/>
    </source>
</evidence>
<dbReference type="Proteomes" id="UP001185092">
    <property type="component" value="Unassembled WGS sequence"/>
</dbReference>
<dbReference type="EMBL" id="JAVDQD010000002">
    <property type="protein sequence ID" value="MDR6239272.1"/>
    <property type="molecule type" value="Genomic_DNA"/>
</dbReference>
<dbReference type="CDD" id="cd01166">
    <property type="entry name" value="KdgK"/>
    <property type="match status" value="1"/>
</dbReference>
<organism evidence="5 6">
    <name type="scientific">Aureibacter tunicatorum</name>
    <dbReference type="NCBI Taxonomy" id="866807"/>
    <lineage>
        <taxon>Bacteria</taxon>
        <taxon>Pseudomonadati</taxon>
        <taxon>Bacteroidota</taxon>
        <taxon>Cytophagia</taxon>
        <taxon>Cytophagales</taxon>
        <taxon>Persicobacteraceae</taxon>
        <taxon>Aureibacter</taxon>
    </lineage>
</organism>
<dbReference type="Pfam" id="PF00294">
    <property type="entry name" value="PfkB"/>
    <property type="match status" value="1"/>
</dbReference>
<dbReference type="InterPro" id="IPR011611">
    <property type="entry name" value="PfkB_dom"/>
</dbReference>